<evidence type="ECO:0000313" key="3">
    <source>
        <dbReference type="Proteomes" id="UP000277671"/>
    </source>
</evidence>
<keyword evidence="1" id="KW-1133">Transmembrane helix</keyword>
<dbReference type="Proteomes" id="UP000277671">
    <property type="component" value="Unassembled WGS sequence"/>
</dbReference>
<protein>
    <submittedName>
        <fullName evidence="2">Uncharacterized protein</fullName>
    </submittedName>
</protein>
<keyword evidence="1" id="KW-0472">Membrane</keyword>
<gene>
    <name evidence="2" type="ORF">BDK92_7280</name>
</gene>
<keyword evidence="3" id="KW-1185">Reference proteome</keyword>
<comment type="caution">
    <text evidence="2">The sequence shown here is derived from an EMBL/GenBank/DDBJ whole genome shotgun (WGS) entry which is preliminary data.</text>
</comment>
<sequence length="49" mass="5157">MKSLAAVFWAIFGLAVWSHHAGDPTVVNGIIGAGFGAILFTGLAWVDRD</sequence>
<evidence type="ECO:0000313" key="2">
    <source>
        <dbReference type="EMBL" id="RKR92798.1"/>
    </source>
</evidence>
<proteinExistence type="predicted"/>
<evidence type="ECO:0000256" key="1">
    <source>
        <dbReference type="SAM" id="Phobius"/>
    </source>
</evidence>
<accession>A0A495JW41</accession>
<keyword evidence="1" id="KW-0812">Transmembrane</keyword>
<dbReference type="EMBL" id="RBKT01000001">
    <property type="protein sequence ID" value="RKR92798.1"/>
    <property type="molecule type" value="Genomic_DNA"/>
</dbReference>
<reference evidence="2 3" key="1">
    <citation type="submission" date="2018-10" db="EMBL/GenBank/DDBJ databases">
        <title>Sequencing the genomes of 1000 actinobacteria strains.</title>
        <authorList>
            <person name="Klenk H.-P."/>
        </authorList>
    </citation>
    <scope>NUCLEOTIDE SEQUENCE [LARGE SCALE GENOMIC DNA]</scope>
    <source>
        <strain evidence="2 3">DSM 45175</strain>
    </source>
</reference>
<dbReference type="AlphaFoldDB" id="A0A495JW41"/>
<name>A0A495JW41_9ACTN</name>
<organism evidence="2 3">
    <name type="scientific">Micromonospora pisi</name>
    <dbReference type="NCBI Taxonomy" id="589240"/>
    <lineage>
        <taxon>Bacteria</taxon>
        <taxon>Bacillati</taxon>
        <taxon>Actinomycetota</taxon>
        <taxon>Actinomycetes</taxon>
        <taxon>Micromonosporales</taxon>
        <taxon>Micromonosporaceae</taxon>
        <taxon>Micromonospora</taxon>
    </lineage>
</organism>
<feature type="transmembrane region" description="Helical" evidence="1">
    <location>
        <begin position="28"/>
        <end position="46"/>
    </location>
</feature>